<keyword evidence="3" id="KW-1185">Reference proteome</keyword>
<dbReference type="KEGG" id="sami:SAMIE_1006620"/>
<feature type="chain" id="PRO_5019818738" evidence="1">
    <location>
        <begin position="22"/>
        <end position="227"/>
    </location>
</feature>
<feature type="signal peptide" evidence="1">
    <location>
        <begin position="1"/>
        <end position="21"/>
    </location>
</feature>
<evidence type="ECO:0000256" key="1">
    <source>
        <dbReference type="SAM" id="SignalP"/>
    </source>
</evidence>
<dbReference type="EMBL" id="AP018664">
    <property type="protein sequence ID" value="BBD97161.1"/>
    <property type="molecule type" value="Genomic_DNA"/>
</dbReference>
<accession>A0A494VZ63</accession>
<dbReference type="InterPro" id="IPR019619">
    <property type="entry name" value="DUF2490"/>
</dbReference>
<evidence type="ECO:0000313" key="2">
    <source>
        <dbReference type="EMBL" id="BBD97161.1"/>
    </source>
</evidence>
<dbReference type="Proteomes" id="UP000279959">
    <property type="component" value="Chromosome"/>
</dbReference>
<proteinExistence type="predicted"/>
<name>A0A494VZ63_9SPHN</name>
<dbReference type="Pfam" id="PF10677">
    <property type="entry name" value="DUF2490"/>
    <property type="match status" value="1"/>
</dbReference>
<dbReference type="AlphaFoldDB" id="A0A494VZ63"/>
<reference evidence="2 3" key="1">
    <citation type="submission" date="2018-05" db="EMBL/GenBank/DDBJ databases">
        <title>Complete Genome Sequence of the Nonylphenol-Degrading Bacterium Sphingobium amiense DSM 16289T.</title>
        <authorList>
            <person name="Ootsuka M."/>
            <person name="Nishizawa T."/>
            <person name="Ohta H."/>
        </authorList>
    </citation>
    <scope>NUCLEOTIDE SEQUENCE [LARGE SCALE GENOMIC DNA]</scope>
    <source>
        <strain evidence="2 3">DSM 16289</strain>
    </source>
</reference>
<dbReference type="RefSeq" id="WP_066698872.1">
    <property type="nucleotide sequence ID" value="NZ_AP018664.1"/>
</dbReference>
<protein>
    <submittedName>
        <fullName evidence="2">DUF2490 domain-containing protein</fullName>
    </submittedName>
</protein>
<organism evidence="2 3">
    <name type="scientific">Sphingobium amiense</name>
    <dbReference type="NCBI Taxonomy" id="135719"/>
    <lineage>
        <taxon>Bacteria</taxon>
        <taxon>Pseudomonadati</taxon>
        <taxon>Pseudomonadota</taxon>
        <taxon>Alphaproteobacteria</taxon>
        <taxon>Sphingomonadales</taxon>
        <taxon>Sphingomonadaceae</taxon>
        <taxon>Sphingobium</taxon>
    </lineage>
</organism>
<evidence type="ECO:0000313" key="3">
    <source>
        <dbReference type="Proteomes" id="UP000279959"/>
    </source>
</evidence>
<sequence>MPRLTPLLLAGSLLLSTPARAATSQDEQFWLNLTAMGSVKDELVYFAEIQPRIGDGVSRVDQALFRGAVGWKFSPSVTLYQGFAHVVVPIEGGRDVNEERSFQQLSWTLGKPWGGELSSRTRLEQRWRSDGDDMGWRLREMIRYEKPLRPGSDAINALVYAEGFAALNDTDWGARAGFDQLRSFAGAELGLPGASTLEIGYLNQIVNQRGGNTRINHVASVTLFFRH</sequence>
<keyword evidence="1" id="KW-0732">Signal</keyword>
<gene>
    <name evidence="2" type="ORF">SAMIE_1006620</name>
</gene>